<dbReference type="Gene3D" id="3.10.310.10">
    <property type="entry name" value="Diaminopimelate Epimerase, Chain A, domain 1"/>
    <property type="match status" value="2"/>
</dbReference>
<comment type="subcellular location">
    <subcellularLocation>
        <location evidence="8">Cytoplasm</location>
    </subcellularLocation>
</comment>
<dbReference type="Proteomes" id="UP000192656">
    <property type="component" value="Unassembled WGS sequence"/>
</dbReference>
<evidence type="ECO:0000256" key="5">
    <source>
        <dbReference type="ARBA" id="ARBA00023154"/>
    </source>
</evidence>
<feature type="binding site" evidence="8">
    <location>
        <begin position="86"/>
        <end position="87"/>
    </location>
    <ligand>
        <name>substrate</name>
    </ligand>
</feature>
<dbReference type="GO" id="GO:0008837">
    <property type="term" value="F:diaminopimelate epimerase activity"/>
    <property type="evidence" value="ECO:0007669"/>
    <property type="project" value="UniProtKB-UniRule"/>
</dbReference>
<sequence>MSETVDMKAAGPTIPFARMNGLGNEIIVADMRGSKARISPEAARALAEDAATRFDQIMAIHDPRLHGTDAYIRILNRDGSEAGACGNGTRCVVQALAAETGRQSFTFETLAGILSAHEREDGLVSVDMGPPRFGWQDIPLAEEFRDTRAIELQIGPIDAPVLHSPSVASMGNPHAIFWVKADVWSYDLDRFGPILENHPIFPERANISIAQVTSAESLTLRTWERGAGLTGACGSAACAAAVSAARTRRTGRKVAVTVPAGGELLIEWREDDHVIMTGPATWMWSGRLDPQTGAYIRDAEGKTSLPEESREPA</sequence>
<keyword evidence="4 8" id="KW-0028">Amino-acid biosynthesis</keyword>
<protein>
    <recommendedName>
        <fullName evidence="3 8">Diaminopimelate epimerase</fullName>
        <shortName evidence="8">DAP epimerase</shortName>
        <ecNumber evidence="3 8">5.1.1.7</ecNumber>
    </recommendedName>
    <alternativeName>
        <fullName evidence="8">PLP-independent amino acid racemase</fullName>
    </alternativeName>
</protein>
<comment type="function">
    <text evidence="8">Catalyzes the stereoinversion of LL-2,6-diaminopimelate (L,L-DAP) to meso-diaminopimelate (meso-DAP), a precursor of L-lysine and an essential component of the bacterial peptidoglycan.</text>
</comment>
<feature type="active site" description="Proton acceptor" evidence="8">
    <location>
        <position position="233"/>
    </location>
</feature>
<dbReference type="Pfam" id="PF01678">
    <property type="entry name" value="DAP_epimerase"/>
    <property type="match status" value="2"/>
</dbReference>
<dbReference type="InterPro" id="IPR001653">
    <property type="entry name" value="DAP_epimerase_DapF"/>
</dbReference>
<dbReference type="PROSITE" id="PS01326">
    <property type="entry name" value="DAP_EPIMERASE"/>
    <property type="match status" value="1"/>
</dbReference>
<dbReference type="GO" id="GO:0009089">
    <property type="term" value="P:lysine biosynthetic process via diaminopimelate"/>
    <property type="evidence" value="ECO:0007669"/>
    <property type="project" value="UniProtKB-UniRule"/>
</dbReference>
<dbReference type="GO" id="GO:0005829">
    <property type="term" value="C:cytosol"/>
    <property type="evidence" value="ECO:0007669"/>
    <property type="project" value="TreeGrafter"/>
</dbReference>
<evidence type="ECO:0000313" key="10">
    <source>
        <dbReference type="EMBL" id="SMD01450.1"/>
    </source>
</evidence>
<proteinExistence type="inferred from homology"/>
<feature type="site" description="Could be important to modulate the pK values of the two catalytic cysteine residues" evidence="8">
    <location>
        <position position="224"/>
    </location>
</feature>
<dbReference type="InterPro" id="IPR018510">
    <property type="entry name" value="DAP_epimerase_AS"/>
</dbReference>
<keyword evidence="6 8" id="KW-0413">Isomerase</keyword>
<dbReference type="NCBIfam" id="TIGR00652">
    <property type="entry name" value="DapF"/>
    <property type="match status" value="1"/>
</dbReference>
<accession>A0A1W2DVC7</accession>
<evidence type="ECO:0000256" key="7">
    <source>
        <dbReference type="ARBA" id="ARBA00051712"/>
    </source>
</evidence>
<feature type="binding site" evidence="8">
    <location>
        <position position="206"/>
    </location>
    <ligand>
        <name>substrate</name>
    </ligand>
</feature>
<dbReference type="EC" id="5.1.1.7" evidence="3 8"/>
<dbReference type="UniPathway" id="UPA00034">
    <property type="reaction ID" value="UER00025"/>
</dbReference>
<feature type="binding site" evidence="8">
    <location>
        <begin position="224"/>
        <end position="225"/>
    </location>
    <ligand>
        <name>substrate</name>
    </ligand>
</feature>
<dbReference type="STRING" id="937218.SAMN06297251_11843"/>
<comment type="subunit">
    <text evidence="8">Homodimer.</text>
</comment>
<evidence type="ECO:0000256" key="4">
    <source>
        <dbReference type="ARBA" id="ARBA00022605"/>
    </source>
</evidence>
<keyword evidence="8" id="KW-0963">Cytoplasm</keyword>
<evidence type="ECO:0000256" key="6">
    <source>
        <dbReference type="ARBA" id="ARBA00023235"/>
    </source>
</evidence>
<dbReference type="PANTHER" id="PTHR31689">
    <property type="entry name" value="DIAMINOPIMELATE EPIMERASE, CHLOROPLASTIC"/>
    <property type="match status" value="1"/>
</dbReference>
<feature type="active site" description="Proton donor" evidence="8">
    <location>
        <position position="85"/>
    </location>
</feature>
<feature type="binding site" evidence="8">
    <location>
        <position position="56"/>
    </location>
    <ligand>
        <name>substrate</name>
    </ligand>
</feature>
<dbReference type="RefSeq" id="WP_084411691.1">
    <property type="nucleotide sequence ID" value="NZ_FWXR01000018.1"/>
</dbReference>
<evidence type="ECO:0000256" key="9">
    <source>
        <dbReference type="PROSITE-ProRule" id="PRU10125"/>
    </source>
</evidence>
<comment type="similarity">
    <text evidence="2 8">Belongs to the diaminopimelate epimerase family.</text>
</comment>
<name>A0A1W2DVC7_9HYPH</name>
<feature type="binding site" evidence="8">
    <location>
        <position position="172"/>
    </location>
    <ligand>
        <name>substrate</name>
    </ligand>
</feature>
<dbReference type="AlphaFoldDB" id="A0A1W2DVC7"/>
<evidence type="ECO:0000256" key="1">
    <source>
        <dbReference type="ARBA" id="ARBA00005196"/>
    </source>
</evidence>
<feature type="binding site" evidence="8">
    <location>
        <begin position="234"/>
        <end position="235"/>
    </location>
    <ligand>
        <name>substrate</name>
    </ligand>
</feature>
<feature type="binding site" evidence="8">
    <location>
        <position position="76"/>
    </location>
    <ligand>
        <name>substrate</name>
    </ligand>
</feature>
<comment type="pathway">
    <text evidence="1 8">Amino-acid biosynthesis; L-lysine biosynthesis via DAP pathway; DL-2,6-diaminopimelate from LL-2,6-diaminopimelate: step 1/1.</text>
</comment>
<dbReference type="HAMAP" id="MF_00197">
    <property type="entry name" value="DAP_epimerase"/>
    <property type="match status" value="1"/>
</dbReference>
<reference evidence="10 11" key="1">
    <citation type="submission" date="2017-04" db="EMBL/GenBank/DDBJ databases">
        <authorList>
            <person name="Afonso C.L."/>
            <person name="Miller P.J."/>
            <person name="Scott M.A."/>
            <person name="Spackman E."/>
            <person name="Goraichik I."/>
            <person name="Dimitrov K.M."/>
            <person name="Suarez D.L."/>
            <person name="Swayne D.E."/>
        </authorList>
    </citation>
    <scope>NUCLEOTIDE SEQUENCE [LARGE SCALE GENOMIC DNA]</scope>
    <source>
        <strain evidence="10 11">CGMCC 1.10972</strain>
    </source>
</reference>
<feature type="active site" evidence="9">
    <location>
        <position position="85"/>
    </location>
</feature>
<dbReference type="SUPFAM" id="SSF54506">
    <property type="entry name" value="Diaminopimelate epimerase-like"/>
    <property type="match status" value="2"/>
</dbReference>
<feature type="binding site" evidence="8">
    <location>
        <position position="24"/>
    </location>
    <ligand>
        <name>substrate</name>
    </ligand>
</feature>
<evidence type="ECO:0000256" key="8">
    <source>
        <dbReference type="HAMAP-Rule" id="MF_00197"/>
    </source>
</evidence>
<dbReference type="PANTHER" id="PTHR31689:SF0">
    <property type="entry name" value="DIAMINOPIMELATE EPIMERASE"/>
    <property type="match status" value="1"/>
</dbReference>
<evidence type="ECO:0000256" key="3">
    <source>
        <dbReference type="ARBA" id="ARBA00013080"/>
    </source>
</evidence>
<evidence type="ECO:0000313" key="11">
    <source>
        <dbReference type="Proteomes" id="UP000192656"/>
    </source>
</evidence>
<comment type="catalytic activity">
    <reaction evidence="7 8">
        <text>(2S,6S)-2,6-diaminopimelate = meso-2,6-diaminopimelate</text>
        <dbReference type="Rhea" id="RHEA:15393"/>
        <dbReference type="ChEBI" id="CHEBI:57609"/>
        <dbReference type="ChEBI" id="CHEBI:57791"/>
        <dbReference type="EC" id="5.1.1.7"/>
    </reaction>
</comment>
<feature type="site" description="Could be important to modulate the pK values of the two catalytic cysteine residues" evidence="8">
    <location>
        <position position="174"/>
    </location>
</feature>
<gene>
    <name evidence="8" type="primary">dapF</name>
    <name evidence="10" type="ORF">SAMN06297251_11843</name>
</gene>
<keyword evidence="5 8" id="KW-0457">Lysine biosynthesis</keyword>
<dbReference type="EMBL" id="FWXR01000018">
    <property type="protein sequence ID" value="SMD01450.1"/>
    <property type="molecule type" value="Genomic_DNA"/>
</dbReference>
<evidence type="ECO:0000256" key="2">
    <source>
        <dbReference type="ARBA" id="ARBA00010219"/>
    </source>
</evidence>
<keyword evidence="11" id="KW-1185">Reference proteome</keyword>
<organism evidence="10 11">
    <name type="scientific">Fulvimarina manganoxydans</name>
    <dbReference type="NCBI Taxonomy" id="937218"/>
    <lineage>
        <taxon>Bacteria</taxon>
        <taxon>Pseudomonadati</taxon>
        <taxon>Pseudomonadota</taxon>
        <taxon>Alphaproteobacteria</taxon>
        <taxon>Hyphomicrobiales</taxon>
        <taxon>Aurantimonadaceae</taxon>
        <taxon>Fulvimarina</taxon>
    </lineage>
</organism>